<proteinExistence type="predicted"/>
<accession>A0ACC2ZUS1</accession>
<dbReference type="EMBL" id="JAPDRQ010000260">
    <property type="protein sequence ID" value="KAJ9651392.1"/>
    <property type="molecule type" value="Genomic_DNA"/>
</dbReference>
<keyword evidence="2" id="KW-1185">Reference proteome</keyword>
<organism evidence="1 2">
    <name type="scientific">Neophaeococcomyces mojaviensis</name>
    <dbReference type="NCBI Taxonomy" id="3383035"/>
    <lineage>
        <taxon>Eukaryota</taxon>
        <taxon>Fungi</taxon>
        <taxon>Dikarya</taxon>
        <taxon>Ascomycota</taxon>
        <taxon>Pezizomycotina</taxon>
        <taxon>Eurotiomycetes</taxon>
        <taxon>Chaetothyriomycetidae</taxon>
        <taxon>Chaetothyriales</taxon>
        <taxon>Chaetothyriales incertae sedis</taxon>
        <taxon>Neophaeococcomyces</taxon>
    </lineage>
</organism>
<evidence type="ECO:0000313" key="1">
    <source>
        <dbReference type="EMBL" id="KAJ9651392.1"/>
    </source>
</evidence>
<reference evidence="1" key="1">
    <citation type="submission" date="2022-10" db="EMBL/GenBank/DDBJ databases">
        <title>Culturing micro-colonial fungi from biological soil crusts in the Mojave desert and describing Neophaeococcomyces mojavensis, and introducing the new genera and species Taxawa tesnikishii.</title>
        <authorList>
            <person name="Kurbessoian T."/>
            <person name="Stajich J.E."/>
        </authorList>
    </citation>
    <scope>NUCLEOTIDE SEQUENCE</scope>
    <source>
        <strain evidence="1">JES_112</strain>
    </source>
</reference>
<name>A0ACC2ZUS1_9EURO</name>
<protein>
    <submittedName>
        <fullName evidence="1">Uncharacterized protein</fullName>
    </submittedName>
</protein>
<dbReference type="Proteomes" id="UP001172386">
    <property type="component" value="Unassembled WGS sequence"/>
</dbReference>
<gene>
    <name evidence="1" type="ORF">H2198_009336</name>
</gene>
<sequence>MDITTSIVVQAILLALSLFITILRCWVRLRLERRALTISDYLIWGGWACSVGWVMCSITTLHLQIDHPLDPVDLTSDSVTYLKVRDMHTPLDEMGCHRKIRVQNQVLTGLRVQTVFLACYFFDIGLYFPKASIMAFYWWLIPQGFRRLRIALYIGTAYLVSAFLASILTDTLMTRPISDNWSIENQLNSIWNSYTDFAVNWTLNISTDLLLFCLPFFVLNCLKLRRRQKIGLVGVFSLGLITICTSLARFIAYTATDYGIDDADGNAWCTAEMCTAVIVASLPGLKKLIVRGETPSNAHYSRSTHGYDQKGSGLPISTSGTSQTRIKGGRSEDELELVFLDRESVPGSVGEGTKDAKNVVMVTRDVTVTAM</sequence>
<comment type="caution">
    <text evidence="1">The sequence shown here is derived from an EMBL/GenBank/DDBJ whole genome shotgun (WGS) entry which is preliminary data.</text>
</comment>
<evidence type="ECO:0000313" key="2">
    <source>
        <dbReference type="Proteomes" id="UP001172386"/>
    </source>
</evidence>